<reference evidence="2 3" key="1">
    <citation type="journal article" date="2021" name="Elife">
        <title>Chloroplast acquisition without the gene transfer in kleptoplastic sea slugs, Plakobranchus ocellatus.</title>
        <authorList>
            <person name="Maeda T."/>
            <person name="Takahashi S."/>
            <person name="Yoshida T."/>
            <person name="Shimamura S."/>
            <person name="Takaki Y."/>
            <person name="Nagai Y."/>
            <person name="Toyoda A."/>
            <person name="Suzuki Y."/>
            <person name="Arimoto A."/>
            <person name="Ishii H."/>
            <person name="Satoh N."/>
            <person name="Nishiyama T."/>
            <person name="Hasebe M."/>
            <person name="Maruyama T."/>
            <person name="Minagawa J."/>
            <person name="Obokata J."/>
            <person name="Shigenobu S."/>
        </authorList>
    </citation>
    <scope>NUCLEOTIDE SEQUENCE [LARGE SCALE GENOMIC DNA]</scope>
</reference>
<comment type="caution">
    <text evidence="2">The sequence shown here is derived from an EMBL/GenBank/DDBJ whole genome shotgun (WGS) entry which is preliminary data.</text>
</comment>
<keyword evidence="1" id="KW-0812">Transmembrane</keyword>
<evidence type="ECO:0000256" key="1">
    <source>
        <dbReference type="SAM" id="Phobius"/>
    </source>
</evidence>
<sequence length="104" mass="12179">MLRLASQYINFFIVFRNLVFFNRRYKFFSVFSNNCQPSELRRNLKRGLNIIVVIYNINILIIIMNIIIIITTTILIIMITITTTTTTIIIIIIVVIIIIINTIT</sequence>
<keyword evidence="1" id="KW-0472">Membrane</keyword>
<proteinExistence type="predicted"/>
<accession>A0AAV4FDY0</accession>
<keyword evidence="1" id="KW-1133">Transmembrane helix</keyword>
<evidence type="ECO:0000313" key="2">
    <source>
        <dbReference type="EMBL" id="GFR71617.1"/>
    </source>
</evidence>
<dbReference type="AlphaFoldDB" id="A0AAV4FDY0"/>
<feature type="transmembrane region" description="Helical" evidence="1">
    <location>
        <begin position="76"/>
        <end position="100"/>
    </location>
</feature>
<organism evidence="2 3">
    <name type="scientific">Elysia marginata</name>
    <dbReference type="NCBI Taxonomy" id="1093978"/>
    <lineage>
        <taxon>Eukaryota</taxon>
        <taxon>Metazoa</taxon>
        <taxon>Spiralia</taxon>
        <taxon>Lophotrochozoa</taxon>
        <taxon>Mollusca</taxon>
        <taxon>Gastropoda</taxon>
        <taxon>Heterobranchia</taxon>
        <taxon>Euthyneura</taxon>
        <taxon>Panpulmonata</taxon>
        <taxon>Sacoglossa</taxon>
        <taxon>Placobranchoidea</taxon>
        <taxon>Plakobranchidae</taxon>
        <taxon>Elysia</taxon>
    </lineage>
</organism>
<evidence type="ECO:0000313" key="3">
    <source>
        <dbReference type="Proteomes" id="UP000762676"/>
    </source>
</evidence>
<name>A0AAV4FDY0_9GAST</name>
<dbReference type="EMBL" id="BMAT01011375">
    <property type="protein sequence ID" value="GFR71617.1"/>
    <property type="molecule type" value="Genomic_DNA"/>
</dbReference>
<keyword evidence="3" id="KW-1185">Reference proteome</keyword>
<feature type="transmembrane region" description="Helical" evidence="1">
    <location>
        <begin position="48"/>
        <end position="70"/>
    </location>
</feature>
<dbReference type="Proteomes" id="UP000762676">
    <property type="component" value="Unassembled WGS sequence"/>
</dbReference>
<gene>
    <name evidence="2" type="ORF">ElyMa_005684000</name>
</gene>
<protein>
    <submittedName>
        <fullName evidence="2">Uncharacterized protein</fullName>
    </submittedName>
</protein>